<protein>
    <submittedName>
        <fullName evidence="2">Uncharacterized protein</fullName>
    </submittedName>
</protein>
<feature type="region of interest" description="Disordered" evidence="1">
    <location>
        <begin position="415"/>
        <end position="517"/>
    </location>
</feature>
<feature type="compositionally biased region" description="Polar residues" evidence="1">
    <location>
        <begin position="191"/>
        <end position="203"/>
    </location>
</feature>
<evidence type="ECO:0000313" key="2">
    <source>
        <dbReference type="EMBL" id="KAJ2673625.1"/>
    </source>
</evidence>
<reference evidence="2" key="1">
    <citation type="submission" date="2022-07" db="EMBL/GenBank/DDBJ databases">
        <title>Phylogenomic reconstructions and comparative analyses of Kickxellomycotina fungi.</title>
        <authorList>
            <person name="Reynolds N.K."/>
            <person name="Stajich J.E."/>
            <person name="Barry K."/>
            <person name="Grigoriev I.V."/>
            <person name="Crous P."/>
            <person name="Smith M.E."/>
        </authorList>
    </citation>
    <scope>NUCLEOTIDE SEQUENCE</scope>
    <source>
        <strain evidence="2">NRRL 3115</strain>
    </source>
</reference>
<dbReference type="AlphaFoldDB" id="A0A9W8G032"/>
<feature type="compositionally biased region" description="Polar residues" evidence="1">
    <location>
        <begin position="136"/>
        <end position="154"/>
    </location>
</feature>
<dbReference type="Proteomes" id="UP001151518">
    <property type="component" value="Unassembled WGS sequence"/>
</dbReference>
<feature type="compositionally biased region" description="Basic residues" evidence="1">
    <location>
        <begin position="415"/>
        <end position="424"/>
    </location>
</feature>
<feature type="compositionally biased region" description="Polar residues" evidence="1">
    <location>
        <begin position="248"/>
        <end position="264"/>
    </location>
</feature>
<feature type="compositionally biased region" description="Polar residues" evidence="1">
    <location>
        <begin position="487"/>
        <end position="498"/>
    </location>
</feature>
<evidence type="ECO:0000313" key="3">
    <source>
        <dbReference type="Proteomes" id="UP001151518"/>
    </source>
</evidence>
<feature type="compositionally biased region" description="Low complexity" evidence="1">
    <location>
        <begin position="76"/>
        <end position="87"/>
    </location>
</feature>
<feature type="region of interest" description="Disordered" evidence="1">
    <location>
        <begin position="596"/>
        <end position="621"/>
    </location>
</feature>
<comment type="caution">
    <text evidence="2">The sequence shown here is derived from an EMBL/GenBank/DDBJ whole genome shotgun (WGS) entry which is preliminary data.</text>
</comment>
<dbReference type="EMBL" id="JANBTW010000065">
    <property type="protein sequence ID" value="KAJ2673625.1"/>
    <property type="molecule type" value="Genomic_DNA"/>
</dbReference>
<sequence>MANARSGTPQGPKRKGGRKAKAQSTINSPNTHTRADSSSTRTDSLPGKHAATDPVATIDASDKQPAAYSTDHDGNARAAAAPIPNAGSSGGQPQMVFTVGTFDDDDDNNSNGDIRDGTNNTSFMVYREQQNQQQQLRSCSMNNKGLHGGSSSSAADVPHASHGPSSGLAHISQEHTTAEPWDSSIDLEPQPDSSAEEQPQSRRQPLFTMGSHSEISDMDDSDGSENPLSIHQKHINGDNDATGEALHSPNSMNKRGSGHPTSTKTRPKHTGNGTSDSASKDARKSDDPNRCASMLHSCKATTSLSQLHTMPVNEQGDFQSTNPAYSNMIPPALVSRERVTSAPPVHDSGDYFGEDDVDSDGLAVGENKAPSEGPQRSRGKTNATREVHLKARKKAGSKKLHTKKAASTVALRTRLRNVGGHRREHLLARPSLHPGGAVNDGQADGSYIDYSGNSSFGDEADHSSDLRILQQQQQPQQPQLNSHQQQFNSSINQGTSNPAPHVPAGMSGPDQSRASLNSSTATLGAGAGQEIDDSATTASIDSPQSELIEDAAATREGNSSINGVQRQRHHPLEAVDSVLSTAIPVAIATDTDAASIRNSTNPTYSQISEYSSSEFPENSNLDRYAPTELASTPQGEETHHEGMAHDDTTQAYYHRKQTRHRDSEPEQHQSQTAYISKGSKRNIESQRQQGIVEKEEEDMEIANSYLTGIPRRCNRPAGMVPHVFLFPDMPAYGQQVRKTERLYASSRAMAHPLLESMARCVELREQRLALSAPRANTRSLMSRRTLAEPTEADLQADWWASLMPPPPLSAPNREQRAALGYASRLQPAELPNWVLPPDDAKCAVYGPEMDPSSIGAQHEQTDPSCPHVRVLRARAKELRVNRQHTVTAGRNNAMVPPRVPASATAAALETWRGRRVPGLLNVDMYTGSVGPLESAGKQGRWLGLDTPFSSSPESTNVHMNRGNQLAPPYRRYGTVYGYTAANQANAWAGNAVNTTAAALASGSGGAQTSLRSASRGHDSISSSRPGTAGVWENDPRRSSYFDRLSVDEVRPQIASSTTTQTTPAGLLRRVISGLTGATAAFGTSQ</sequence>
<feature type="compositionally biased region" description="Basic and acidic residues" evidence="1">
    <location>
        <begin position="278"/>
        <end position="289"/>
    </location>
</feature>
<feature type="compositionally biased region" description="Low complexity" evidence="1">
    <location>
        <begin position="469"/>
        <end position="486"/>
    </location>
</feature>
<feature type="region of interest" description="Disordered" evidence="1">
    <location>
        <begin position="338"/>
        <end position="384"/>
    </location>
</feature>
<evidence type="ECO:0000256" key="1">
    <source>
        <dbReference type="SAM" id="MobiDB-lite"/>
    </source>
</evidence>
<organism evidence="2 3">
    <name type="scientific">Coemansia spiralis</name>
    <dbReference type="NCBI Taxonomy" id="417178"/>
    <lineage>
        <taxon>Eukaryota</taxon>
        <taxon>Fungi</taxon>
        <taxon>Fungi incertae sedis</taxon>
        <taxon>Zoopagomycota</taxon>
        <taxon>Kickxellomycotina</taxon>
        <taxon>Kickxellomycetes</taxon>
        <taxon>Kickxellales</taxon>
        <taxon>Kickxellaceae</taxon>
        <taxon>Coemansia</taxon>
    </lineage>
</organism>
<dbReference type="OrthoDB" id="5574788at2759"/>
<accession>A0A9W8G032</accession>
<feature type="region of interest" description="Disordered" evidence="1">
    <location>
        <begin position="653"/>
        <end position="691"/>
    </location>
</feature>
<feature type="region of interest" description="Disordered" evidence="1">
    <location>
        <begin position="1"/>
        <end position="292"/>
    </location>
</feature>
<gene>
    <name evidence="2" type="ORF">GGI25_004610</name>
</gene>
<name>A0A9W8G032_9FUNG</name>
<feature type="compositionally biased region" description="Basic residues" evidence="1">
    <location>
        <begin position="12"/>
        <end position="21"/>
    </location>
</feature>
<feature type="region of interest" description="Disordered" evidence="1">
    <location>
        <begin position="1004"/>
        <end position="1035"/>
    </location>
</feature>
<proteinExistence type="predicted"/>